<dbReference type="CDD" id="cd02440">
    <property type="entry name" value="AdoMet_MTases"/>
    <property type="match status" value="1"/>
</dbReference>
<reference evidence="3" key="1">
    <citation type="submission" date="2013-12" db="EMBL/GenBank/DDBJ databases">
        <title>The Genome Sequence of Aphanomyces invadans NJM9701.</title>
        <authorList>
            <consortium name="The Broad Institute Genomics Platform"/>
            <person name="Russ C."/>
            <person name="Tyler B."/>
            <person name="van West P."/>
            <person name="Dieguez-Uribeondo J."/>
            <person name="Young S.K."/>
            <person name="Zeng Q."/>
            <person name="Gargeya S."/>
            <person name="Fitzgerald M."/>
            <person name="Abouelleil A."/>
            <person name="Alvarado L."/>
            <person name="Chapman S.B."/>
            <person name="Gainer-Dewar J."/>
            <person name="Goldberg J."/>
            <person name="Griggs A."/>
            <person name="Gujja S."/>
            <person name="Hansen M."/>
            <person name="Howarth C."/>
            <person name="Imamovic A."/>
            <person name="Ireland A."/>
            <person name="Larimer J."/>
            <person name="McCowan C."/>
            <person name="Murphy C."/>
            <person name="Pearson M."/>
            <person name="Poon T.W."/>
            <person name="Priest M."/>
            <person name="Roberts A."/>
            <person name="Saif S."/>
            <person name="Shea T."/>
            <person name="Sykes S."/>
            <person name="Wortman J."/>
            <person name="Nusbaum C."/>
            <person name="Birren B."/>
        </authorList>
    </citation>
    <scope>NUCLEOTIDE SEQUENCE [LARGE SCALE GENOMIC DNA]</scope>
    <source>
        <strain evidence="3">NJM9701</strain>
    </source>
</reference>
<gene>
    <name evidence="3" type="ORF">H310_05386</name>
</gene>
<dbReference type="PANTHER" id="PTHR42912">
    <property type="entry name" value="METHYLTRANSFERASE"/>
    <property type="match status" value="1"/>
</dbReference>
<dbReference type="RefSeq" id="XP_008868324.1">
    <property type="nucleotide sequence ID" value="XM_008870102.1"/>
</dbReference>
<evidence type="ECO:0000259" key="2">
    <source>
        <dbReference type="Pfam" id="PF08242"/>
    </source>
</evidence>
<evidence type="ECO:0000313" key="3">
    <source>
        <dbReference type="EMBL" id="ETW02940.1"/>
    </source>
</evidence>
<dbReference type="GO" id="GO:0008168">
    <property type="term" value="F:methyltransferase activity"/>
    <property type="evidence" value="ECO:0007669"/>
    <property type="project" value="TreeGrafter"/>
</dbReference>
<dbReference type="SUPFAM" id="SSF53335">
    <property type="entry name" value="S-adenosyl-L-methionine-dependent methyltransferases"/>
    <property type="match status" value="1"/>
</dbReference>
<dbReference type="VEuPathDB" id="FungiDB:H310_05386"/>
<dbReference type="Gene3D" id="3.40.50.150">
    <property type="entry name" value="Vaccinia Virus protein VP39"/>
    <property type="match status" value="1"/>
</dbReference>
<name>A0A024U9T0_9STRA</name>
<evidence type="ECO:0000256" key="1">
    <source>
        <dbReference type="SAM" id="SignalP"/>
    </source>
</evidence>
<dbReference type="eggNOG" id="ENOG502S208">
    <property type="taxonomic scope" value="Eukaryota"/>
</dbReference>
<dbReference type="AlphaFoldDB" id="A0A024U9T0"/>
<feature type="domain" description="Methyltransferase type 12" evidence="2">
    <location>
        <begin position="96"/>
        <end position="193"/>
    </location>
</feature>
<dbReference type="InterPro" id="IPR013217">
    <property type="entry name" value="Methyltransf_12"/>
</dbReference>
<feature type="signal peptide" evidence="1">
    <location>
        <begin position="1"/>
        <end position="19"/>
    </location>
</feature>
<feature type="chain" id="PRO_5001537996" description="Methyltransferase type 12 domain-containing protein" evidence="1">
    <location>
        <begin position="20"/>
        <end position="274"/>
    </location>
</feature>
<organism evidence="3">
    <name type="scientific">Aphanomyces invadans</name>
    <dbReference type="NCBI Taxonomy" id="157072"/>
    <lineage>
        <taxon>Eukaryota</taxon>
        <taxon>Sar</taxon>
        <taxon>Stramenopiles</taxon>
        <taxon>Oomycota</taxon>
        <taxon>Saprolegniomycetes</taxon>
        <taxon>Saprolegniales</taxon>
        <taxon>Verrucalvaceae</taxon>
        <taxon>Aphanomyces</taxon>
    </lineage>
</organism>
<keyword evidence="1" id="KW-0732">Signal</keyword>
<dbReference type="InterPro" id="IPR029063">
    <property type="entry name" value="SAM-dependent_MTases_sf"/>
</dbReference>
<dbReference type="OrthoDB" id="416496at2759"/>
<dbReference type="GeneID" id="20082436"/>
<dbReference type="EMBL" id="KI913960">
    <property type="protein sequence ID" value="ETW02940.1"/>
    <property type="molecule type" value="Genomic_DNA"/>
</dbReference>
<proteinExistence type="predicted"/>
<dbReference type="Pfam" id="PF08242">
    <property type="entry name" value="Methyltransf_12"/>
    <property type="match status" value="1"/>
</dbReference>
<accession>A0A024U9T0</accession>
<protein>
    <recommendedName>
        <fullName evidence="2">Methyltransferase type 12 domain-containing protein</fullName>
    </recommendedName>
</protein>
<dbReference type="PANTHER" id="PTHR42912:SF93">
    <property type="entry name" value="N6-ADENOSINE-METHYLTRANSFERASE TMT1A"/>
    <property type="match status" value="1"/>
</dbReference>
<sequence length="274" mass="30542">MSRTRNALVLDVISSLSSAMVAPDVGNIEGNRRVWDAYAKDWSPSADYVVSMSPQLTHPLEVLGDEWSSPEDLDEVLLEFVYPFMALSPALLHVGEIGSGGGRVSRRIAAHKSVQKFTCLDISTEMLQRAQKTLAHAGLLTEKVVDFRHLPSAWPSPSTLDFVVIFDVMVHMDLHTIYQTLQQTFRLLKPGGYCFMSTANLVASEGWKRFQAQSKFTIGGFYFVCPQMVDFLVAQCGFVVVKTSQAKKVATRANVYFDRDYLVLVQKPLIANTI</sequence>
<dbReference type="InterPro" id="IPR050508">
    <property type="entry name" value="Methyltransf_Superfamily"/>
</dbReference>